<dbReference type="SUPFAM" id="SSF46955">
    <property type="entry name" value="Putative DNA-binding domain"/>
    <property type="match status" value="1"/>
</dbReference>
<feature type="domain" description="Helix-turn-helix" evidence="1">
    <location>
        <begin position="9"/>
        <end position="55"/>
    </location>
</feature>
<keyword evidence="2" id="KW-0238">DNA-binding</keyword>
<sequence>MDTLKSEKYISLDEAAEYLGIKHATLRSWQRDPKNEVPAYKIGSFLKFKFSEIDE</sequence>
<dbReference type="Proteomes" id="UP000274920">
    <property type="component" value="Unassembled WGS sequence"/>
</dbReference>
<name>A0A426DL59_9FIRM</name>
<evidence type="ECO:0000313" key="3">
    <source>
        <dbReference type="Proteomes" id="UP000274920"/>
    </source>
</evidence>
<protein>
    <submittedName>
        <fullName evidence="2">DNA-binding protein</fullName>
    </submittedName>
</protein>
<dbReference type="AlphaFoldDB" id="A0A426DL59"/>
<dbReference type="InterPro" id="IPR009061">
    <property type="entry name" value="DNA-bd_dom_put_sf"/>
</dbReference>
<keyword evidence="3" id="KW-1185">Reference proteome</keyword>
<dbReference type="InterPro" id="IPR010093">
    <property type="entry name" value="SinI_DNA-bd"/>
</dbReference>
<comment type="caution">
    <text evidence="2">The sequence shown here is derived from an EMBL/GenBank/DDBJ whole genome shotgun (WGS) entry which is preliminary data.</text>
</comment>
<evidence type="ECO:0000259" key="1">
    <source>
        <dbReference type="Pfam" id="PF12728"/>
    </source>
</evidence>
<gene>
    <name evidence="2" type="ORF">EBB54_20385</name>
</gene>
<evidence type="ECO:0000313" key="2">
    <source>
        <dbReference type="EMBL" id="RRK33442.1"/>
    </source>
</evidence>
<dbReference type="Pfam" id="PF12728">
    <property type="entry name" value="HTH_17"/>
    <property type="match status" value="1"/>
</dbReference>
<accession>A0A426DL59</accession>
<reference evidence="2" key="1">
    <citation type="submission" date="2018-10" db="EMBL/GenBank/DDBJ databases">
        <title>Schaedlerella arabinophila gen. nov. sp. nov., isolated from the mouse intestinal tract and comparative analysis with the genome of the closely related altered Schaedler flora strain ASF502.</title>
        <authorList>
            <person name="Miyake S."/>
            <person name="Soh M."/>
            <person name="Seedorf H."/>
        </authorList>
    </citation>
    <scope>NUCLEOTIDE SEQUENCE [LARGE SCALE GENOMIC DNA]</scope>
    <source>
        <strain evidence="2">DSM 106076</strain>
    </source>
</reference>
<dbReference type="InterPro" id="IPR041657">
    <property type="entry name" value="HTH_17"/>
</dbReference>
<dbReference type="GO" id="GO:0003677">
    <property type="term" value="F:DNA binding"/>
    <property type="evidence" value="ECO:0007669"/>
    <property type="project" value="UniProtKB-KW"/>
</dbReference>
<proteinExistence type="predicted"/>
<dbReference type="EMBL" id="RHJS01000002">
    <property type="protein sequence ID" value="RRK33442.1"/>
    <property type="molecule type" value="Genomic_DNA"/>
</dbReference>
<dbReference type="NCBIfam" id="TIGR01764">
    <property type="entry name" value="excise"/>
    <property type="match status" value="1"/>
</dbReference>
<dbReference type="RefSeq" id="WP_125128699.1">
    <property type="nucleotide sequence ID" value="NZ_RHJS01000002.1"/>
</dbReference>
<organism evidence="2 3">
    <name type="scientific">Schaedlerella arabinosiphila</name>
    <dbReference type="NCBI Taxonomy" id="2044587"/>
    <lineage>
        <taxon>Bacteria</taxon>
        <taxon>Bacillati</taxon>
        <taxon>Bacillota</taxon>
        <taxon>Clostridia</taxon>
        <taxon>Lachnospirales</taxon>
        <taxon>Lachnospiraceae</taxon>
        <taxon>Schaedlerella</taxon>
    </lineage>
</organism>